<dbReference type="OrthoDB" id="1641903at2759"/>
<comment type="similarity">
    <text evidence="2">Belongs to the nucleobase:cation symporter-2 (NCS2) (TC 2.A.40) family.</text>
</comment>
<feature type="transmembrane region" description="Helical" evidence="8">
    <location>
        <begin position="298"/>
        <end position="316"/>
    </location>
</feature>
<feature type="transmembrane region" description="Helical" evidence="8">
    <location>
        <begin position="160"/>
        <end position="182"/>
    </location>
</feature>
<evidence type="ECO:0000256" key="7">
    <source>
        <dbReference type="SAM" id="MobiDB-lite"/>
    </source>
</evidence>
<name>A0A4S2MVI6_9PEZI</name>
<keyword evidence="6 8" id="KW-0472">Membrane</keyword>
<feature type="transmembrane region" description="Helical" evidence="8">
    <location>
        <begin position="134"/>
        <end position="153"/>
    </location>
</feature>
<proteinExistence type="inferred from homology"/>
<evidence type="ECO:0000256" key="2">
    <source>
        <dbReference type="ARBA" id="ARBA00008821"/>
    </source>
</evidence>
<feature type="transmembrane region" description="Helical" evidence="8">
    <location>
        <begin position="242"/>
        <end position="260"/>
    </location>
</feature>
<evidence type="ECO:0000256" key="8">
    <source>
        <dbReference type="SAM" id="Phobius"/>
    </source>
</evidence>
<gene>
    <name evidence="9" type="ORF">EX30DRAFT_320139</name>
</gene>
<dbReference type="NCBIfam" id="TIGR00801">
    <property type="entry name" value="ncs2"/>
    <property type="match status" value="1"/>
</dbReference>
<evidence type="ECO:0000256" key="5">
    <source>
        <dbReference type="ARBA" id="ARBA00022989"/>
    </source>
</evidence>
<evidence type="ECO:0000256" key="1">
    <source>
        <dbReference type="ARBA" id="ARBA00004141"/>
    </source>
</evidence>
<dbReference type="Proteomes" id="UP000298138">
    <property type="component" value="Unassembled WGS sequence"/>
</dbReference>
<keyword evidence="3" id="KW-0813">Transport</keyword>
<feature type="region of interest" description="Disordered" evidence="7">
    <location>
        <begin position="1"/>
        <end position="33"/>
    </location>
</feature>
<keyword evidence="10" id="KW-1185">Reference proteome</keyword>
<dbReference type="AlphaFoldDB" id="A0A4S2MVI6"/>
<reference evidence="9 10" key="1">
    <citation type="submission" date="2019-04" db="EMBL/GenBank/DDBJ databases">
        <title>Comparative genomics and transcriptomics to analyze fruiting body development in filamentous ascomycetes.</title>
        <authorList>
            <consortium name="DOE Joint Genome Institute"/>
            <person name="Lutkenhaus R."/>
            <person name="Traeger S."/>
            <person name="Breuer J."/>
            <person name="Kuo A."/>
            <person name="Lipzen A."/>
            <person name="Pangilinan J."/>
            <person name="Dilworth D."/>
            <person name="Sandor L."/>
            <person name="Poggeler S."/>
            <person name="Barry K."/>
            <person name="Grigoriev I.V."/>
            <person name="Nowrousian M."/>
        </authorList>
    </citation>
    <scope>NUCLEOTIDE SEQUENCE [LARGE SCALE GENOMIC DNA]</scope>
    <source>
        <strain evidence="9 10">CBS 389.68</strain>
    </source>
</reference>
<protein>
    <submittedName>
        <fullName evidence="9">Xanthine/uracil permease</fullName>
    </submittedName>
</protein>
<evidence type="ECO:0000256" key="6">
    <source>
        <dbReference type="ARBA" id="ARBA00023136"/>
    </source>
</evidence>
<feature type="transmembrane region" description="Helical" evidence="8">
    <location>
        <begin position="481"/>
        <end position="501"/>
    </location>
</feature>
<feature type="transmembrane region" description="Helical" evidence="8">
    <location>
        <begin position="453"/>
        <end position="475"/>
    </location>
</feature>
<dbReference type="InterPro" id="IPR006042">
    <property type="entry name" value="Xan_ur_permease"/>
</dbReference>
<dbReference type="GO" id="GO:0042907">
    <property type="term" value="F:xanthine transmembrane transporter activity"/>
    <property type="evidence" value="ECO:0007669"/>
    <property type="project" value="TreeGrafter"/>
</dbReference>
<dbReference type="PANTHER" id="PTHR42810:SF2">
    <property type="entry name" value="PURINE PERMEASE C1399.01C-RELATED"/>
    <property type="match status" value="1"/>
</dbReference>
<comment type="subcellular location">
    <subcellularLocation>
        <location evidence="1">Membrane</location>
        <topology evidence="1">Multi-pass membrane protein</topology>
    </subcellularLocation>
</comment>
<organism evidence="9 10">
    <name type="scientific">Ascodesmis nigricans</name>
    <dbReference type="NCBI Taxonomy" id="341454"/>
    <lineage>
        <taxon>Eukaryota</taxon>
        <taxon>Fungi</taxon>
        <taxon>Dikarya</taxon>
        <taxon>Ascomycota</taxon>
        <taxon>Pezizomycotina</taxon>
        <taxon>Pezizomycetes</taxon>
        <taxon>Pezizales</taxon>
        <taxon>Ascodesmidaceae</taxon>
        <taxon>Ascodesmis</taxon>
    </lineage>
</organism>
<evidence type="ECO:0000313" key="10">
    <source>
        <dbReference type="Proteomes" id="UP000298138"/>
    </source>
</evidence>
<accession>A0A4S2MVI6</accession>
<dbReference type="Pfam" id="PF00860">
    <property type="entry name" value="Xan_ur_permease"/>
    <property type="match status" value="1"/>
</dbReference>
<evidence type="ECO:0000256" key="4">
    <source>
        <dbReference type="ARBA" id="ARBA00022692"/>
    </source>
</evidence>
<evidence type="ECO:0000313" key="9">
    <source>
        <dbReference type="EMBL" id="TGZ80591.1"/>
    </source>
</evidence>
<dbReference type="PANTHER" id="PTHR42810">
    <property type="entry name" value="PURINE PERMEASE C1399.01C-RELATED"/>
    <property type="match status" value="1"/>
</dbReference>
<feature type="transmembrane region" description="Helical" evidence="8">
    <location>
        <begin position="93"/>
        <end position="114"/>
    </location>
</feature>
<feature type="transmembrane region" description="Helical" evidence="8">
    <location>
        <begin position="323"/>
        <end position="342"/>
    </location>
</feature>
<keyword evidence="4 8" id="KW-0812">Transmembrane</keyword>
<dbReference type="GO" id="GO:0000324">
    <property type="term" value="C:fungal-type vacuole"/>
    <property type="evidence" value="ECO:0007669"/>
    <property type="project" value="TreeGrafter"/>
</dbReference>
<keyword evidence="5 8" id="KW-1133">Transmembrane helix</keyword>
<dbReference type="STRING" id="341454.A0A4S2MVI6"/>
<dbReference type="InterPro" id="IPR006043">
    <property type="entry name" value="NCS2"/>
</dbReference>
<feature type="transmembrane region" description="Helical" evidence="8">
    <location>
        <begin position="362"/>
        <end position="385"/>
    </location>
</feature>
<dbReference type="EMBL" id="ML220124">
    <property type="protein sequence ID" value="TGZ80591.1"/>
    <property type="molecule type" value="Genomic_DNA"/>
</dbReference>
<feature type="compositionally biased region" description="Polar residues" evidence="7">
    <location>
        <begin position="16"/>
        <end position="33"/>
    </location>
</feature>
<sequence length="596" mass="62513">MGGESTLDERAVEVDMSSQAPISPDNRSVSQNEKSGIKEWASKAVEEVRYLFGTQSGLLGDYDYSFLLTPNLPPFNKKYKGRAQPFYGINDRIPLLLTVLLGIQHALAMIGGLVTPPLLVAGASGANLTGQQTAYLVSASLILSGIFSLFQIVRFRIFNTGLWIGTGMLSVVGEAFSIVPIAQGFFANEYASGRCPTDADGKKLPCPEAYGKLLGTVACVMWFQVALSLVKPRILMKVFPKLVTGMVLICIGASLAASGMKSWAGGTGPCISRPISGPFVNCPNNNAPNAKPWGHPSFIGLGFSVYASILAVEFFGSPLLRSGSVFIGLLVGSIIAAATGYIDGSSISTTPSGTFLWTTTFPLGVSGALVLPLMASCITTLVICLGDVVATAEVSGLDVDGEDGQGVSDRVQGGLTGDAIWSVLAPLATTTPTVCFAQNIGVIGLTNCASRRAGYACCIFLVVAGVASKFGAAIVALPQPVIGGMTTFLFTSIITTGLKILSTVNWTRRNRFIATATMVFGISDLLVPDWALYLLPKGGGTALQGFKDGIGLMLRTSYCIVALVGMVLNAALPEEPEENSNKLPVSAPESKSKREE</sequence>
<feature type="transmembrane region" description="Helical" evidence="8">
    <location>
        <begin position="209"/>
        <end position="230"/>
    </location>
</feature>
<feature type="transmembrane region" description="Helical" evidence="8">
    <location>
        <begin position="513"/>
        <end position="532"/>
    </location>
</feature>
<evidence type="ECO:0000256" key="3">
    <source>
        <dbReference type="ARBA" id="ARBA00022448"/>
    </source>
</evidence>
<feature type="transmembrane region" description="Helical" evidence="8">
    <location>
        <begin position="552"/>
        <end position="572"/>
    </location>
</feature>
<dbReference type="InParanoid" id="A0A4S2MVI6"/>
<dbReference type="GO" id="GO:0005886">
    <property type="term" value="C:plasma membrane"/>
    <property type="evidence" value="ECO:0007669"/>
    <property type="project" value="TreeGrafter"/>
</dbReference>
<feature type="region of interest" description="Disordered" evidence="7">
    <location>
        <begin position="574"/>
        <end position="596"/>
    </location>
</feature>